<gene>
    <name evidence="1" type="ORF">ATO8_16073</name>
</gene>
<evidence type="ECO:0000313" key="2">
    <source>
        <dbReference type="Proteomes" id="UP000019063"/>
    </source>
</evidence>
<accession>W4HIE9</accession>
<protein>
    <submittedName>
        <fullName evidence="1">Uncharacterized protein</fullName>
    </submittedName>
</protein>
<dbReference type="eggNOG" id="ENOG502ZI5H">
    <property type="taxonomic scope" value="Bacteria"/>
</dbReference>
<evidence type="ECO:0000313" key="1">
    <source>
        <dbReference type="EMBL" id="ETW11780.1"/>
    </source>
</evidence>
<dbReference type="EMBL" id="AQQW01000010">
    <property type="protein sequence ID" value="ETW11780.1"/>
    <property type="molecule type" value="Genomic_DNA"/>
</dbReference>
<reference evidence="1 2" key="1">
    <citation type="journal article" date="2014" name="Antonie Van Leeuwenhoek">
        <title>Roseivivax atlanticus sp. nov., isolated from surface seawater of the Atlantic Ocean.</title>
        <authorList>
            <person name="Li G."/>
            <person name="Lai Q."/>
            <person name="Liu X."/>
            <person name="Sun F."/>
            <person name="Shao Z."/>
        </authorList>
    </citation>
    <scope>NUCLEOTIDE SEQUENCE [LARGE SCALE GENOMIC DNA]</scope>
    <source>
        <strain evidence="1 2">22II-s10s</strain>
    </source>
</reference>
<dbReference type="Proteomes" id="UP000019063">
    <property type="component" value="Unassembled WGS sequence"/>
</dbReference>
<dbReference type="AlphaFoldDB" id="W4HIE9"/>
<dbReference type="STRING" id="1379903.ATO8_16073"/>
<name>W4HIE9_9RHOB</name>
<dbReference type="RefSeq" id="WP_043845929.1">
    <property type="nucleotide sequence ID" value="NZ_FOAI01000009.1"/>
</dbReference>
<sequence length="75" mass="7941">MRTVAVLVAEGHESVPASGANAVFGLRGDAGIYMCFLADTPELQSERQARILAVLSGDAEDREVPNIPLVCVLTE</sequence>
<comment type="caution">
    <text evidence="1">The sequence shown here is derived from an EMBL/GenBank/DDBJ whole genome shotgun (WGS) entry which is preliminary data.</text>
</comment>
<dbReference type="OrthoDB" id="7860632at2"/>
<organism evidence="1 2">
    <name type="scientific">Roseivivax marinus</name>
    <dbReference type="NCBI Taxonomy" id="1379903"/>
    <lineage>
        <taxon>Bacteria</taxon>
        <taxon>Pseudomonadati</taxon>
        <taxon>Pseudomonadota</taxon>
        <taxon>Alphaproteobacteria</taxon>
        <taxon>Rhodobacterales</taxon>
        <taxon>Roseobacteraceae</taxon>
        <taxon>Roseivivax</taxon>
    </lineage>
</organism>
<keyword evidence="2" id="KW-1185">Reference proteome</keyword>
<proteinExistence type="predicted"/>